<dbReference type="AlphaFoldDB" id="A0A934MC33"/>
<feature type="transmembrane region" description="Helical" evidence="9">
    <location>
        <begin position="88"/>
        <end position="112"/>
    </location>
</feature>
<dbReference type="Proteomes" id="UP000642488">
    <property type="component" value="Unassembled WGS sequence"/>
</dbReference>
<dbReference type="Pfam" id="PF20154">
    <property type="entry name" value="LNT_N"/>
    <property type="match status" value="1"/>
</dbReference>
<dbReference type="EC" id="2.3.1.269" evidence="9"/>
<keyword evidence="6 9" id="KW-1133">Transmembrane helix</keyword>
<evidence type="ECO:0000313" key="11">
    <source>
        <dbReference type="EMBL" id="MBJ3762348.1"/>
    </source>
</evidence>
<dbReference type="PANTHER" id="PTHR38686:SF1">
    <property type="entry name" value="APOLIPOPROTEIN N-ACYLTRANSFERASE"/>
    <property type="match status" value="1"/>
</dbReference>
<keyword evidence="12" id="KW-1185">Reference proteome</keyword>
<comment type="similarity">
    <text evidence="2 9">Belongs to the CN hydrolase family. Apolipoprotein N-acyltransferase subfamily.</text>
</comment>
<evidence type="ECO:0000256" key="6">
    <source>
        <dbReference type="ARBA" id="ARBA00022989"/>
    </source>
</evidence>
<keyword evidence="8 9" id="KW-0012">Acyltransferase</keyword>
<evidence type="ECO:0000313" key="12">
    <source>
        <dbReference type="Proteomes" id="UP000642488"/>
    </source>
</evidence>
<dbReference type="GO" id="GO:0042158">
    <property type="term" value="P:lipoprotein biosynthetic process"/>
    <property type="evidence" value="ECO:0007669"/>
    <property type="project" value="UniProtKB-UniRule"/>
</dbReference>
<comment type="catalytic activity">
    <reaction evidence="9">
        <text>N-terminal S-1,2-diacyl-sn-glyceryl-L-cysteinyl-[lipoprotein] + a glycerophospholipid = N-acyl-S-1,2-diacyl-sn-glyceryl-L-cysteinyl-[lipoprotein] + a 2-acyl-sn-glycero-3-phospholipid + H(+)</text>
        <dbReference type="Rhea" id="RHEA:48228"/>
        <dbReference type="Rhea" id="RHEA-COMP:14681"/>
        <dbReference type="Rhea" id="RHEA-COMP:14684"/>
        <dbReference type="ChEBI" id="CHEBI:15378"/>
        <dbReference type="ChEBI" id="CHEBI:136912"/>
        <dbReference type="ChEBI" id="CHEBI:140656"/>
        <dbReference type="ChEBI" id="CHEBI:140657"/>
        <dbReference type="ChEBI" id="CHEBI:140660"/>
        <dbReference type="EC" id="2.3.1.269"/>
    </reaction>
</comment>
<name>A0A934MC33_9RHOB</name>
<feature type="transmembrane region" description="Helical" evidence="9">
    <location>
        <begin position="119"/>
        <end position="139"/>
    </location>
</feature>
<dbReference type="Gene3D" id="3.60.110.10">
    <property type="entry name" value="Carbon-nitrogen hydrolase"/>
    <property type="match status" value="1"/>
</dbReference>
<keyword evidence="5 9" id="KW-0812">Transmembrane</keyword>
<keyword evidence="3 9" id="KW-1003">Cell membrane</keyword>
<dbReference type="Pfam" id="PF00795">
    <property type="entry name" value="CN_hydrolase"/>
    <property type="match status" value="1"/>
</dbReference>
<evidence type="ECO:0000256" key="2">
    <source>
        <dbReference type="ARBA" id="ARBA00010065"/>
    </source>
</evidence>
<comment type="caution">
    <text evidence="9">Lacks conserved residue(s) required for the propagation of feature annotation.</text>
</comment>
<feature type="transmembrane region" description="Helical" evidence="9">
    <location>
        <begin position="159"/>
        <end position="179"/>
    </location>
</feature>
<dbReference type="PROSITE" id="PS50263">
    <property type="entry name" value="CN_HYDROLASE"/>
    <property type="match status" value="1"/>
</dbReference>
<evidence type="ECO:0000256" key="5">
    <source>
        <dbReference type="ARBA" id="ARBA00022692"/>
    </source>
</evidence>
<dbReference type="PANTHER" id="PTHR38686">
    <property type="entry name" value="APOLIPOPROTEIN N-ACYLTRANSFERASE"/>
    <property type="match status" value="1"/>
</dbReference>
<feature type="domain" description="CN hydrolase" evidence="10">
    <location>
        <begin position="225"/>
        <end position="463"/>
    </location>
</feature>
<dbReference type="GO" id="GO:0016410">
    <property type="term" value="F:N-acyltransferase activity"/>
    <property type="evidence" value="ECO:0007669"/>
    <property type="project" value="UniProtKB-UniRule"/>
</dbReference>
<keyword evidence="4 9" id="KW-0808">Transferase</keyword>
<evidence type="ECO:0000256" key="9">
    <source>
        <dbReference type="HAMAP-Rule" id="MF_01148"/>
    </source>
</evidence>
<dbReference type="InterPro" id="IPR036526">
    <property type="entry name" value="C-N_Hydrolase_sf"/>
</dbReference>
<evidence type="ECO:0000256" key="8">
    <source>
        <dbReference type="ARBA" id="ARBA00023315"/>
    </source>
</evidence>
<dbReference type="InterPro" id="IPR003010">
    <property type="entry name" value="C-N_Hydrolase"/>
</dbReference>
<evidence type="ECO:0000256" key="1">
    <source>
        <dbReference type="ARBA" id="ARBA00004651"/>
    </source>
</evidence>
<proteinExistence type="inferred from homology"/>
<protein>
    <recommendedName>
        <fullName evidence="9">Apolipoprotein N-acyltransferase</fullName>
        <shortName evidence="9">ALP N-acyltransferase</shortName>
        <ecNumber evidence="9">2.3.1.269</ecNumber>
    </recommendedName>
</protein>
<comment type="function">
    <text evidence="9">Catalyzes the phospholipid dependent N-acylation of the N-terminal cysteine of apolipoprotein, the last step in lipoprotein maturation.</text>
</comment>
<gene>
    <name evidence="9 11" type="primary">lnt</name>
    <name evidence="11" type="ORF">ILP92_06285</name>
</gene>
<dbReference type="InterPro" id="IPR004563">
    <property type="entry name" value="Apolipo_AcylTrfase"/>
</dbReference>
<keyword evidence="7 9" id="KW-0472">Membrane</keyword>
<dbReference type="SUPFAM" id="SSF56317">
    <property type="entry name" value="Carbon-nitrogen hydrolase"/>
    <property type="match status" value="1"/>
</dbReference>
<dbReference type="HAMAP" id="MF_01148">
    <property type="entry name" value="Lnt"/>
    <property type="match status" value="1"/>
</dbReference>
<feature type="transmembrane region" description="Helical" evidence="9">
    <location>
        <begin position="186"/>
        <end position="207"/>
    </location>
</feature>
<accession>A0A934MC33</accession>
<dbReference type="RefSeq" id="WP_198915528.1">
    <property type="nucleotide sequence ID" value="NZ_JAEKPD010000006.1"/>
</dbReference>
<dbReference type="InterPro" id="IPR045378">
    <property type="entry name" value="LNT_N"/>
</dbReference>
<dbReference type="GO" id="GO:0005886">
    <property type="term" value="C:plasma membrane"/>
    <property type="evidence" value="ECO:0007669"/>
    <property type="project" value="UniProtKB-SubCell"/>
</dbReference>
<comment type="caution">
    <text evidence="11">The sequence shown here is derived from an EMBL/GenBank/DDBJ whole genome shotgun (WGS) entry which is preliminary data.</text>
</comment>
<organism evidence="11 12">
    <name type="scientific">Palleronia pontilimi</name>
    <dbReference type="NCBI Taxonomy" id="1964209"/>
    <lineage>
        <taxon>Bacteria</taxon>
        <taxon>Pseudomonadati</taxon>
        <taxon>Pseudomonadota</taxon>
        <taxon>Alphaproteobacteria</taxon>
        <taxon>Rhodobacterales</taxon>
        <taxon>Roseobacteraceae</taxon>
        <taxon>Palleronia</taxon>
    </lineage>
</organism>
<evidence type="ECO:0000256" key="4">
    <source>
        <dbReference type="ARBA" id="ARBA00022679"/>
    </source>
</evidence>
<sequence length="501" mass="53592">MSTRAEPRGRFALCLAAFGGGLAGLGQAPVSIVPVALLGLAFAAWLCRTAPSARAAAWRGFWAGTGYFAVTLHWIVEPFLVDVARHGWMAPFALVFMATGFALFWALAFWVARRMGRGWRFAVGFGLSIAAVELVRSYVLTGFPWALLGYVWTENPGAWLAAWIGPHGLTLLTALLVGGLALAARIWVMALGAVAVWGGVTLAGLVLPEGDALARIGDDPVVRLVQPNARQDQKWDPDFALAFFDRQLDFTRAGDAPDLVIWPETAIPYLLQEGHPALDRIASAARGVPVILGAQRVDGLRAFNSLVVLQPDGRIGALYDKHHLVPFGEYMPFGQVTRLIGLRSFAARDGYGYSAGPGPRVLELGELGRVLPLICYEAIFPQDVSVPGSRPDWLLQITNDAWFGTFAGPQQHLAQARMRAIEQGLPMIRVANTGISAVIDRRGRVLEQLGLGQAGYFDTGIPAAGPMTPYAFTGDWPVAALVLLGLAGLGAAAGRGVRQGA</sequence>
<feature type="transmembrane region" description="Helical" evidence="9">
    <location>
        <begin position="57"/>
        <end position="76"/>
    </location>
</feature>
<evidence type="ECO:0000256" key="3">
    <source>
        <dbReference type="ARBA" id="ARBA00022475"/>
    </source>
</evidence>
<comment type="pathway">
    <text evidence="9">Protein modification; lipoprotein biosynthesis (N-acyl transfer).</text>
</comment>
<reference evidence="11" key="1">
    <citation type="submission" date="2020-12" db="EMBL/GenBank/DDBJ databases">
        <title>Bacterial taxonomy.</title>
        <authorList>
            <person name="Pan X."/>
        </authorList>
    </citation>
    <scope>NUCLEOTIDE SEQUENCE</scope>
    <source>
        <strain evidence="11">KCTC 52957</strain>
    </source>
</reference>
<evidence type="ECO:0000259" key="10">
    <source>
        <dbReference type="PROSITE" id="PS50263"/>
    </source>
</evidence>
<comment type="subcellular location">
    <subcellularLocation>
        <location evidence="1 9">Cell membrane</location>
        <topology evidence="1 9">Multi-pass membrane protein</topology>
    </subcellularLocation>
</comment>
<dbReference type="NCBIfam" id="TIGR00546">
    <property type="entry name" value="lnt"/>
    <property type="match status" value="1"/>
</dbReference>
<evidence type="ECO:0000256" key="7">
    <source>
        <dbReference type="ARBA" id="ARBA00023136"/>
    </source>
</evidence>
<dbReference type="CDD" id="cd07571">
    <property type="entry name" value="ALP_N-acyl_transferase"/>
    <property type="match status" value="1"/>
</dbReference>
<dbReference type="EMBL" id="JAEKPD010000006">
    <property type="protein sequence ID" value="MBJ3762348.1"/>
    <property type="molecule type" value="Genomic_DNA"/>
</dbReference>